<feature type="domain" description="Beta-catenin-like protein 1 N-terminal" evidence="8">
    <location>
        <begin position="4"/>
        <end position="423"/>
    </location>
</feature>
<keyword evidence="2" id="KW-0597">Phosphoprotein</keyword>
<dbReference type="InterPro" id="IPR013180">
    <property type="entry name" value="CTNNBL1_N"/>
</dbReference>
<sequence>MLAYPELVRSGTVVKLVELLTHENVDIVIDVVELIKELTDEDVGNEADDEDEDEDEGEAGSSREKGLKLLIDGLLENTVLELLVSNLSRMNEAEESDRQGVYNTLNVFENVLAFNPTLSRTLVTNTSVLKWLLERVQAKTHDDNRVYASELLAIILQDNRQNRLDFGKGGGVDTLLQVLSQYRKKDPVDADEVEFMENIFDSLCSSLAEPEIKSLFLEGEGVELMVIMMKEKMLARSRSIKVLDFAMQGTAGTACCEMFVEALGLKTLFSAFMGKAKKQKNPLATTPASEDATHILGIISSLFSNIPSDSTARVRLLTKFVESDYEKVDRLLEIRESAEARLAVTNKEIEQERREMVADGEEIGPEDEDRWYLRKVDGGLFTLQTADYILGWVCMEDDGVRAHAQLILGRKGKGLKDVVKVLKEYHENVSEEPADAPPDSEDAMDTSDGTSASKSKSTDASGGLSQKAILEGLISFLETC</sequence>
<dbReference type="Pfam" id="PF08216">
    <property type="entry name" value="CTNNBL"/>
    <property type="match status" value="1"/>
</dbReference>
<keyword evidence="4 6" id="KW-0175">Coiled coil</keyword>
<keyword evidence="5" id="KW-0539">Nucleus</keyword>
<evidence type="ECO:0000256" key="3">
    <source>
        <dbReference type="ARBA" id="ARBA00022737"/>
    </source>
</evidence>
<feature type="compositionally biased region" description="Acidic residues" evidence="7">
    <location>
        <begin position="41"/>
        <end position="58"/>
    </location>
</feature>
<dbReference type="PANTHER" id="PTHR14978">
    <property type="entry name" value="BETA-CATENIN-LIKE PROTEIN 1 NUCLEAR ASSOCIATED PROTEIN"/>
    <property type="match status" value="1"/>
</dbReference>
<evidence type="ECO:0000256" key="4">
    <source>
        <dbReference type="ARBA" id="ARBA00023054"/>
    </source>
</evidence>
<comment type="subcellular location">
    <subcellularLocation>
        <location evidence="1">Nucleus</location>
    </subcellularLocation>
</comment>
<feature type="compositionally biased region" description="Low complexity" evidence="7">
    <location>
        <begin position="446"/>
        <end position="463"/>
    </location>
</feature>
<gene>
    <name evidence="9" type="ORF">M407DRAFT_176106</name>
</gene>
<dbReference type="FunFam" id="1.25.10.10:FF:001136">
    <property type="entry name" value="Beta-catenin-like protein 1"/>
    <property type="match status" value="1"/>
</dbReference>
<evidence type="ECO:0000313" key="9">
    <source>
        <dbReference type="EMBL" id="KIO17140.1"/>
    </source>
</evidence>
<dbReference type="InterPro" id="IPR011989">
    <property type="entry name" value="ARM-like"/>
</dbReference>
<dbReference type="GO" id="GO:0005681">
    <property type="term" value="C:spliceosomal complex"/>
    <property type="evidence" value="ECO:0007669"/>
    <property type="project" value="TreeGrafter"/>
</dbReference>
<evidence type="ECO:0000256" key="1">
    <source>
        <dbReference type="ARBA" id="ARBA00004123"/>
    </source>
</evidence>
<reference evidence="9 10" key="1">
    <citation type="submission" date="2014-04" db="EMBL/GenBank/DDBJ databases">
        <authorList>
            <consortium name="DOE Joint Genome Institute"/>
            <person name="Kuo A."/>
            <person name="Girlanda M."/>
            <person name="Perotto S."/>
            <person name="Kohler A."/>
            <person name="Nagy L.G."/>
            <person name="Floudas D."/>
            <person name="Copeland A."/>
            <person name="Barry K.W."/>
            <person name="Cichocki N."/>
            <person name="Veneault-Fourrey C."/>
            <person name="LaButti K."/>
            <person name="Lindquist E.A."/>
            <person name="Lipzen A."/>
            <person name="Lundell T."/>
            <person name="Morin E."/>
            <person name="Murat C."/>
            <person name="Sun H."/>
            <person name="Tunlid A."/>
            <person name="Henrissat B."/>
            <person name="Grigoriev I.V."/>
            <person name="Hibbett D.S."/>
            <person name="Martin F."/>
            <person name="Nordberg H.P."/>
            <person name="Cantor M.N."/>
            <person name="Hua S.X."/>
        </authorList>
    </citation>
    <scope>NUCLEOTIDE SEQUENCE [LARGE SCALE GENOMIC DNA]</scope>
    <source>
        <strain evidence="9 10">MUT 4182</strain>
    </source>
</reference>
<reference evidence="10" key="2">
    <citation type="submission" date="2015-01" db="EMBL/GenBank/DDBJ databases">
        <title>Evolutionary Origins and Diversification of the Mycorrhizal Mutualists.</title>
        <authorList>
            <consortium name="DOE Joint Genome Institute"/>
            <consortium name="Mycorrhizal Genomics Consortium"/>
            <person name="Kohler A."/>
            <person name="Kuo A."/>
            <person name="Nagy L.G."/>
            <person name="Floudas D."/>
            <person name="Copeland A."/>
            <person name="Barry K.W."/>
            <person name="Cichocki N."/>
            <person name="Veneault-Fourrey C."/>
            <person name="LaButti K."/>
            <person name="Lindquist E.A."/>
            <person name="Lipzen A."/>
            <person name="Lundell T."/>
            <person name="Morin E."/>
            <person name="Murat C."/>
            <person name="Riley R."/>
            <person name="Ohm R."/>
            <person name="Sun H."/>
            <person name="Tunlid A."/>
            <person name="Henrissat B."/>
            <person name="Grigoriev I.V."/>
            <person name="Hibbett D.S."/>
            <person name="Martin F."/>
        </authorList>
    </citation>
    <scope>NUCLEOTIDE SEQUENCE [LARGE SCALE GENOMIC DNA]</scope>
    <source>
        <strain evidence="10">MUT 4182</strain>
    </source>
</reference>
<evidence type="ECO:0000313" key="10">
    <source>
        <dbReference type="Proteomes" id="UP000054248"/>
    </source>
</evidence>
<feature type="coiled-coil region" evidence="6">
    <location>
        <begin position="328"/>
        <end position="355"/>
    </location>
</feature>
<dbReference type="InterPro" id="IPR016024">
    <property type="entry name" value="ARM-type_fold"/>
</dbReference>
<protein>
    <recommendedName>
        <fullName evidence="8">Beta-catenin-like protein 1 N-terminal domain-containing protein</fullName>
    </recommendedName>
</protein>
<dbReference type="InterPro" id="IPR039678">
    <property type="entry name" value="CTNNBL1"/>
</dbReference>
<organism evidence="9 10">
    <name type="scientific">Tulasnella calospora MUT 4182</name>
    <dbReference type="NCBI Taxonomy" id="1051891"/>
    <lineage>
        <taxon>Eukaryota</taxon>
        <taxon>Fungi</taxon>
        <taxon>Dikarya</taxon>
        <taxon>Basidiomycota</taxon>
        <taxon>Agaricomycotina</taxon>
        <taxon>Agaricomycetes</taxon>
        <taxon>Cantharellales</taxon>
        <taxon>Tulasnellaceae</taxon>
        <taxon>Tulasnella</taxon>
    </lineage>
</organism>
<dbReference type="AlphaFoldDB" id="A0A0C3PR87"/>
<proteinExistence type="predicted"/>
<dbReference type="STRING" id="1051891.A0A0C3PR87"/>
<dbReference type="HOGENOM" id="CLU_017098_0_0_1"/>
<feature type="region of interest" description="Disordered" evidence="7">
    <location>
        <begin position="41"/>
        <end position="63"/>
    </location>
</feature>
<dbReference type="Gene3D" id="1.25.10.10">
    <property type="entry name" value="Leucine-rich Repeat Variant"/>
    <property type="match status" value="1"/>
</dbReference>
<dbReference type="PANTHER" id="PTHR14978:SF0">
    <property type="entry name" value="BETA-CATENIN-LIKE PROTEIN 1"/>
    <property type="match status" value="1"/>
</dbReference>
<evidence type="ECO:0000259" key="8">
    <source>
        <dbReference type="Pfam" id="PF08216"/>
    </source>
</evidence>
<dbReference type="SUPFAM" id="SSF48371">
    <property type="entry name" value="ARM repeat"/>
    <property type="match status" value="1"/>
</dbReference>
<dbReference type="OrthoDB" id="1898821at2759"/>
<feature type="region of interest" description="Disordered" evidence="7">
    <location>
        <begin position="428"/>
        <end position="463"/>
    </location>
</feature>
<evidence type="ECO:0000256" key="2">
    <source>
        <dbReference type="ARBA" id="ARBA00022553"/>
    </source>
</evidence>
<name>A0A0C3PR87_9AGAM</name>
<dbReference type="EMBL" id="KN823425">
    <property type="protein sequence ID" value="KIO17140.1"/>
    <property type="molecule type" value="Genomic_DNA"/>
</dbReference>
<keyword evidence="10" id="KW-1185">Reference proteome</keyword>
<dbReference type="Proteomes" id="UP000054248">
    <property type="component" value="Unassembled WGS sequence"/>
</dbReference>
<evidence type="ECO:0000256" key="5">
    <source>
        <dbReference type="ARBA" id="ARBA00023242"/>
    </source>
</evidence>
<feature type="compositionally biased region" description="Acidic residues" evidence="7">
    <location>
        <begin position="430"/>
        <end position="445"/>
    </location>
</feature>
<keyword evidence="3" id="KW-0677">Repeat</keyword>
<dbReference type="GO" id="GO:0010467">
    <property type="term" value="P:gene expression"/>
    <property type="evidence" value="ECO:0007669"/>
    <property type="project" value="UniProtKB-ARBA"/>
</dbReference>
<evidence type="ECO:0000256" key="7">
    <source>
        <dbReference type="SAM" id="MobiDB-lite"/>
    </source>
</evidence>
<evidence type="ECO:0000256" key="6">
    <source>
        <dbReference type="SAM" id="Coils"/>
    </source>
</evidence>
<accession>A0A0C3PR87</accession>